<dbReference type="GO" id="GO:0016787">
    <property type="term" value="F:hydrolase activity"/>
    <property type="evidence" value="ECO:0007669"/>
    <property type="project" value="UniProtKB-KW"/>
</dbReference>
<dbReference type="Proteomes" id="UP000613177">
    <property type="component" value="Unassembled WGS sequence"/>
</dbReference>
<name>A0A8H7W3C5_9FUNG</name>
<evidence type="ECO:0000313" key="11">
    <source>
        <dbReference type="EMBL" id="KAG2237054.1"/>
    </source>
</evidence>
<dbReference type="SUPFAM" id="SSF52540">
    <property type="entry name" value="P-loop containing nucleoside triphosphate hydrolases"/>
    <property type="match status" value="1"/>
</dbReference>
<dbReference type="SMART" id="SM00487">
    <property type="entry name" value="DEXDc"/>
    <property type="match status" value="1"/>
</dbReference>
<feature type="transmembrane region" description="Helical" evidence="8">
    <location>
        <begin position="1220"/>
        <end position="1242"/>
    </location>
</feature>
<dbReference type="SMART" id="SM00490">
    <property type="entry name" value="HELICc"/>
    <property type="match status" value="1"/>
</dbReference>
<evidence type="ECO:0000256" key="8">
    <source>
        <dbReference type="SAM" id="Phobius"/>
    </source>
</evidence>
<dbReference type="InterPro" id="IPR048333">
    <property type="entry name" value="HA2_WH"/>
</dbReference>
<comment type="caution">
    <text evidence="11">The sequence shown here is derived from an EMBL/GenBank/DDBJ whole genome shotgun (WGS) entry which is preliminary data.</text>
</comment>
<keyword evidence="5" id="KW-0347">Helicase</keyword>
<feature type="domain" description="Helicase ATP-binding" evidence="9">
    <location>
        <begin position="14"/>
        <end position="173"/>
    </location>
</feature>
<accession>A0A8H7W3C5</accession>
<dbReference type="Gene3D" id="3.40.50.300">
    <property type="entry name" value="P-loop containing nucleotide triphosphate hydrolases"/>
    <property type="match status" value="2"/>
</dbReference>
<evidence type="ECO:0000313" key="12">
    <source>
        <dbReference type="Proteomes" id="UP000613177"/>
    </source>
</evidence>
<reference evidence="11" key="1">
    <citation type="submission" date="2021-01" db="EMBL/GenBank/DDBJ databases">
        <title>Metabolic potential, ecology and presence of endohyphal bacteria is reflected in genomic diversity of Mucoromycotina.</title>
        <authorList>
            <person name="Muszewska A."/>
            <person name="Okrasinska A."/>
            <person name="Steczkiewicz K."/>
            <person name="Drgas O."/>
            <person name="Orlowska M."/>
            <person name="Perlinska-Lenart U."/>
            <person name="Aleksandrzak-Piekarczyk T."/>
            <person name="Szatraj K."/>
            <person name="Zielenkiewicz U."/>
            <person name="Pilsyk S."/>
            <person name="Malc E."/>
            <person name="Mieczkowski P."/>
            <person name="Kruszewska J.S."/>
            <person name="Biernat P."/>
            <person name="Pawlowska J."/>
        </authorList>
    </citation>
    <scope>NUCLEOTIDE SEQUENCE</scope>
    <source>
        <strain evidence="11">WA0000018081</strain>
    </source>
</reference>
<dbReference type="GO" id="GO:0071013">
    <property type="term" value="C:catalytic step 2 spliceosome"/>
    <property type="evidence" value="ECO:0007669"/>
    <property type="project" value="TreeGrafter"/>
</dbReference>
<keyword evidence="8" id="KW-0812">Transmembrane</keyword>
<dbReference type="Pfam" id="PF21010">
    <property type="entry name" value="HA2_C"/>
    <property type="match status" value="1"/>
</dbReference>
<dbReference type="InterPro" id="IPR007502">
    <property type="entry name" value="Helicase-assoc_dom"/>
</dbReference>
<evidence type="ECO:0000256" key="5">
    <source>
        <dbReference type="ARBA" id="ARBA00022806"/>
    </source>
</evidence>
<gene>
    <name evidence="11" type="ORF">INT48_001822</name>
</gene>
<dbReference type="InterPro" id="IPR002464">
    <property type="entry name" value="DNA/RNA_helicase_DEAH_CS"/>
</dbReference>
<dbReference type="InterPro" id="IPR014001">
    <property type="entry name" value="Helicase_ATP-bd"/>
</dbReference>
<dbReference type="PROSITE" id="PS51192">
    <property type="entry name" value="HELICASE_ATP_BIND_1"/>
    <property type="match status" value="1"/>
</dbReference>
<dbReference type="EMBL" id="JAEPRE010000010">
    <property type="protein sequence ID" value="KAG2237054.1"/>
    <property type="molecule type" value="Genomic_DNA"/>
</dbReference>
<dbReference type="PROSITE" id="PS51194">
    <property type="entry name" value="HELICASE_CTER"/>
    <property type="match status" value="1"/>
</dbReference>
<keyword evidence="4" id="KW-0378">Hydrolase</keyword>
<evidence type="ECO:0000256" key="1">
    <source>
        <dbReference type="ARBA" id="ARBA00012552"/>
    </source>
</evidence>
<feature type="transmembrane region" description="Helical" evidence="8">
    <location>
        <begin position="2138"/>
        <end position="2161"/>
    </location>
</feature>
<sequence>MSHHDRIREQRENLPTFEYKHDLIEAIREYSILVIIGETEEMPEMKRIGVTQPRRIAAITVAKRVSEEQDVRLGSKVGYTIRFDDRTSSTTQLKYMTDGILLREATLDPYLTQYSVVVIDEAHERTLETDVLFGLLKETHKLRPDLKILIMSATLDVAKFSDFFGECPIFEIPGRTYPVQVIYPVDAPRINTLKSAFVDRAVETAWSIHASEPEGDILVFLTGQNDIERACKAFEEKSRKTNYKREIKFYEEVKNAVVYPLHASLETFDQKAVFELPRRGDRKVVFATNVAQTSVTIPGIRYVVDSGFVKEKSYDPNTGMDALLVTEISQAAAIQRAGRAGRTAPGKAFRLYSEDSFNQLLPNTIPEIQRSSLLGTVLSLKKLNIVDVLNFAFIDPPEETLVRNALKQLYLLEAIDEEGKITKLGDQMSYFPLSPALARVLISSAEENKCSYEVVIIVSMLAGDLDLFRTPRIKDGEEEVNRAETCKLKLAHHTGDHMTYLNVWKEWKRNDKSKKWCKENYINAKVLDIAANVRIQLMDVMDKLKLKIVHGPVIKRKLKSSSTGKIRTRRVGENDHGESVDPVPILESFLTGYFTNIANKGAHRSVFSHYAPDEHLSIESSNNILSTTLVALHLHPLCSLSNNLDRNNLQFSELDWVMYSNITYTNKAVMKGVSKILWDWVKNGKGQERIKLLPSTRLNEIESTKKRRVEEIKLIRERALARRRLVLWLAVIWMTLSLSNAFELKETFRGPKNILFGNVGGGSSHINWVLNILEELANRGHNITFVTHDEKKHPRFHTISLGLDDVDLSIVGNKLRYINNAAFFKEMYGTIHNSYDQKMHAYKNIYENTVFDVALCDHFAVPCVDITKNVNVPLIITTALAISKDASAPYINNFLESNASTTSGMDFITRMVSKIVRPLSVVMEIQSSIKTMKQTKSKLGWLPLEGMPAFEDDWKDSLKLVNNLFGFEPARPLGPLVELIGPIMNTNYPNLTVPIETFLNNHKKVAYIAFGQSVKIQKTDITLILTAVLDAMESNALDGFIWATRNSIDQFPLEIVSSAGKTYSVPSLFNNDYSNTLFLNWAPQMAILSHSATRIFVSHGGLGSLHEAMYAGVPTVLYPFYGDQPSNSYMISTQNLGVQLSHDMNQAEASDLIKKISIDLNDEYRNNVNRFKAMVQIHSKHGILRGADLVEEVIFTNVNGLLPHRYEVSRTMSFIKSQNIDLLVLLVSVTLLFVGTTLYFVYRLFRSFACLYGGSSHISWVIEILEELSRRGHTTSFLTKDDQLIFTKNHPSIKTASVGEVVSDEQRYKAMRIVSAGLSSAGMKAIIETNAATFPTEIKEFIVKNKIDLVICDSVNRPCLEAAISLEIAYVATTTFPQGQDTSAPYINNDFFGMKNPTTEFMSLKDRIVHKFISPIPYYFGLRSTINSHNKMLKSLGIKPVSNPYENYKDNVKLVNTALGFEQGRPLGPLVEFVGPILPKSYPVLTPDLEDFLSTHKRVAYVAFGQHVLGKESDGTLVLTGLLESLESKSIDGIIWATRGEYGMFPSYITTLSNTTYDVHSFRQGNKDILFLNWAPQMAILQHKSTRMFVTHGGAGSLYESSYAGVPIVVYPFFGDQDGAAVTSEKNGIGLFLNREKSQINANNIIERVAKDADGQFQYNMNRFKALTQIRSERGVARGADVVEEVLFVQKDGKVEYRMDDDHLNFTKNYPSIITESIGMTVNSEQRRKATIILSTESPLAGVKALMEANAATFSSDYLKIKEHVIKNQIDLLICDSINRACIEAAISLDILFVVTSSFPQGQDTSAPYINSDFFNMKNPTTEFMSLRDRIIYKFINPARFYFMLRSSINSQNKIFKSLGVKPALRLHEKYKDNVKIVNTALGFEQGRPLGPLVEFVGPILPKSYSSLTPDLEDFLSTHKRVAYVAFGQFVSCKESDGTLVLTGLLESLESKSIDGIIWATRDEYGMFPSYITTLSNTTYDVQSFRQGNKDILFLNWAPQMAILQHKSTRMFVTHGGAGSLYESSYAGVPVVVYPFFSDQGSAAATSEKNGIGLFLNREKSQINANNIIERVAKDADGQFQFNINRFKALVQIKSERGVARGADVVEEVLFVQKDGKVEYRMDVKRNMSFIKANNIDLYMFVLSFIICFSYGSWNCVRYFFSAQKKLKTI</sequence>
<comment type="catalytic activity">
    <reaction evidence="7">
        <text>ATP + H2O = ADP + phosphate + H(+)</text>
        <dbReference type="Rhea" id="RHEA:13065"/>
        <dbReference type="ChEBI" id="CHEBI:15377"/>
        <dbReference type="ChEBI" id="CHEBI:15378"/>
        <dbReference type="ChEBI" id="CHEBI:30616"/>
        <dbReference type="ChEBI" id="CHEBI:43474"/>
        <dbReference type="ChEBI" id="CHEBI:456216"/>
        <dbReference type="EC" id="3.6.4.13"/>
    </reaction>
</comment>
<evidence type="ECO:0000256" key="6">
    <source>
        <dbReference type="ARBA" id="ARBA00022840"/>
    </source>
</evidence>
<dbReference type="PANTHER" id="PTHR18934">
    <property type="entry name" value="ATP-DEPENDENT RNA HELICASE"/>
    <property type="match status" value="1"/>
</dbReference>
<dbReference type="Pfam" id="PF04408">
    <property type="entry name" value="WHD_HA2"/>
    <property type="match status" value="1"/>
</dbReference>
<evidence type="ECO:0000259" key="9">
    <source>
        <dbReference type="PROSITE" id="PS51192"/>
    </source>
</evidence>
<dbReference type="InterPro" id="IPR027417">
    <property type="entry name" value="P-loop_NTPase"/>
</dbReference>
<keyword evidence="8" id="KW-1133">Transmembrane helix</keyword>
<protein>
    <recommendedName>
        <fullName evidence="1">RNA helicase</fullName>
        <ecNumber evidence="1">3.6.4.13</ecNumber>
    </recommendedName>
</protein>
<dbReference type="GO" id="GO:0003724">
    <property type="term" value="F:RNA helicase activity"/>
    <property type="evidence" value="ECO:0007669"/>
    <property type="project" value="UniProtKB-EC"/>
</dbReference>
<evidence type="ECO:0000256" key="3">
    <source>
        <dbReference type="ARBA" id="ARBA00022741"/>
    </source>
</evidence>
<dbReference type="GO" id="GO:0003723">
    <property type="term" value="F:RNA binding"/>
    <property type="evidence" value="ECO:0007669"/>
    <property type="project" value="TreeGrafter"/>
</dbReference>
<dbReference type="PANTHER" id="PTHR18934:SF85">
    <property type="entry name" value="ATP-DEPENDENT RNA HELICASE DHX8"/>
    <property type="match status" value="1"/>
</dbReference>
<dbReference type="EC" id="3.6.4.13" evidence="1"/>
<keyword evidence="6" id="KW-0067">ATP-binding</keyword>
<keyword evidence="8" id="KW-0472">Membrane</keyword>
<proteinExistence type="predicted"/>
<dbReference type="FunFam" id="3.40.50.300:FF:001922">
    <property type="entry name" value="DEAH (Asp-Glu-Ala-His) box polypeptide 29"/>
    <property type="match status" value="1"/>
</dbReference>
<dbReference type="GO" id="GO:0005524">
    <property type="term" value="F:ATP binding"/>
    <property type="evidence" value="ECO:0007669"/>
    <property type="project" value="UniProtKB-KW"/>
</dbReference>
<evidence type="ECO:0000256" key="7">
    <source>
        <dbReference type="ARBA" id="ARBA00047984"/>
    </source>
</evidence>
<organism evidence="11 12">
    <name type="scientific">Thamnidium elegans</name>
    <dbReference type="NCBI Taxonomy" id="101142"/>
    <lineage>
        <taxon>Eukaryota</taxon>
        <taxon>Fungi</taxon>
        <taxon>Fungi incertae sedis</taxon>
        <taxon>Mucoromycota</taxon>
        <taxon>Mucoromycotina</taxon>
        <taxon>Mucoromycetes</taxon>
        <taxon>Mucorales</taxon>
        <taxon>Mucorineae</taxon>
        <taxon>Mucoraceae</taxon>
        <taxon>Thamnidium</taxon>
    </lineage>
</organism>
<dbReference type="InterPro" id="IPR002213">
    <property type="entry name" value="UDP_glucos_trans"/>
</dbReference>
<dbReference type="Pfam" id="PF00201">
    <property type="entry name" value="UDPGT"/>
    <property type="match status" value="3"/>
</dbReference>
<dbReference type="PROSITE" id="PS00690">
    <property type="entry name" value="DEAH_ATP_HELICASE"/>
    <property type="match status" value="1"/>
</dbReference>
<evidence type="ECO:0000259" key="10">
    <source>
        <dbReference type="PROSITE" id="PS51194"/>
    </source>
</evidence>
<dbReference type="FunFam" id="3.40.50.300:FF:000145">
    <property type="entry name" value="probable ATP-dependent RNA helicase DHX40"/>
    <property type="match status" value="1"/>
</dbReference>
<dbReference type="GO" id="GO:0008194">
    <property type="term" value="F:UDP-glycosyltransferase activity"/>
    <property type="evidence" value="ECO:0007669"/>
    <property type="project" value="InterPro"/>
</dbReference>
<dbReference type="SUPFAM" id="SSF53756">
    <property type="entry name" value="UDP-Glycosyltransferase/glycogen phosphorylase"/>
    <property type="match status" value="3"/>
</dbReference>
<keyword evidence="2" id="KW-0808">Transferase</keyword>
<keyword evidence="3" id="KW-0547">Nucleotide-binding</keyword>
<dbReference type="GO" id="GO:0000390">
    <property type="term" value="P:spliceosomal complex disassembly"/>
    <property type="evidence" value="ECO:0007669"/>
    <property type="project" value="TreeGrafter"/>
</dbReference>
<feature type="domain" description="Helicase C-terminal" evidence="10">
    <location>
        <begin position="201"/>
        <end position="384"/>
    </location>
</feature>
<dbReference type="Gene3D" id="1.20.120.1080">
    <property type="match status" value="1"/>
</dbReference>
<dbReference type="SMART" id="SM00847">
    <property type="entry name" value="HA2"/>
    <property type="match status" value="1"/>
</dbReference>
<evidence type="ECO:0000256" key="4">
    <source>
        <dbReference type="ARBA" id="ARBA00022801"/>
    </source>
</evidence>
<keyword evidence="12" id="KW-1185">Reference proteome</keyword>
<dbReference type="Gene3D" id="3.40.50.2000">
    <property type="entry name" value="Glycogen Phosphorylase B"/>
    <property type="match status" value="5"/>
</dbReference>
<dbReference type="Pfam" id="PF00271">
    <property type="entry name" value="Helicase_C"/>
    <property type="match status" value="1"/>
</dbReference>
<dbReference type="CDD" id="cd03784">
    <property type="entry name" value="GT1_Gtf-like"/>
    <property type="match status" value="3"/>
</dbReference>
<dbReference type="CDD" id="cd18791">
    <property type="entry name" value="SF2_C_RHA"/>
    <property type="match status" value="1"/>
</dbReference>
<dbReference type="InterPro" id="IPR001650">
    <property type="entry name" value="Helicase_C-like"/>
</dbReference>
<evidence type="ECO:0000256" key="2">
    <source>
        <dbReference type="ARBA" id="ARBA00022679"/>
    </source>
</evidence>
<feature type="transmembrane region" description="Helical" evidence="8">
    <location>
        <begin position="725"/>
        <end position="742"/>
    </location>
</feature>